<dbReference type="AlphaFoldDB" id="A0A8J2KG11"/>
<feature type="compositionally biased region" description="Polar residues" evidence="1">
    <location>
        <begin position="75"/>
        <end position="96"/>
    </location>
</feature>
<name>A0A8J2KG11_9HEXA</name>
<organism evidence="2 3">
    <name type="scientific">Allacma fusca</name>
    <dbReference type="NCBI Taxonomy" id="39272"/>
    <lineage>
        <taxon>Eukaryota</taxon>
        <taxon>Metazoa</taxon>
        <taxon>Ecdysozoa</taxon>
        <taxon>Arthropoda</taxon>
        <taxon>Hexapoda</taxon>
        <taxon>Collembola</taxon>
        <taxon>Symphypleona</taxon>
        <taxon>Sminthuridae</taxon>
        <taxon>Allacma</taxon>
    </lineage>
</organism>
<evidence type="ECO:0000313" key="2">
    <source>
        <dbReference type="EMBL" id="CAG7815842.1"/>
    </source>
</evidence>
<gene>
    <name evidence="2" type="ORF">AFUS01_LOCUS26492</name>
</gene>
<keyword evidence="3" id="KW-1185">Reference proteome</keyword>
<feature type="region of interest" description="Disordered" evidence="1">
    <location>
        <begin position="56"/>
        <end position="101"/>
    </location>
</feature>
<sequence>MEWKKCIPIYIKLSADDLAFVKEQQEAFLETSNLDTDYNSKNDNRKQNRRCVKSCNSLPIPSSDEDSDSLPSAPFVSNLTTTISSNRAEENQSTSNEIRHHKVSEVLLDVQTQSGNSIEVVQENEISDNVPIISGEN</sequence>
<reference evidence="2" key="1">
    <citation type="submission" date="2021-06" db="EMBL/GenBank/DDBJ databases">
        <authorList>
            <person name="Hodson N. C."/>
            <person name="Mongue J. A."/>
            <person name="Jaron S. K."/>
        </authorList>
    </citation>
    <scope>NUCLEOTIDE SEQUENCE</scope>
</reference>
<comment type="caution">
    <text evidence="2">The sequence shown here is derived from an EMBL/GenBank/DDBJ whole genome shotgun (WGS) entry which is preliminary data.</text>
</comment>
<evidence type="ECO:0000256" key="1">
    <source>
        <dbReference type="SAM" id="MobiDB-lite"/>
    </source>
</evidence>
<accession>A0A8J2KG11</accession>
<evidence type="ECO:0000313" key="3">
    <source>
        <dbReference type="Proteomes" id="UP000708208"/>
    </source>
</evidence>
<protein>
    <submittedName>
        <fullName evidence="2">Uncharacterized protein</fullName>
    </submittedName>
</protein>
<proteinExistence type="predicted"/>
<dbReference type="EMBL" id="CAJVCH010354075">
    <property type="protein sequence ID" value="CAG7815842.1"/>
    <property type="molecule type" value="Genomic_DNA"/>
</dbReference>
<dbReference type="Proteomes" id="UP000708208">
    <property type="component" value="Unassembled WGS sequence"/>
</dbReference>